<evidence type="ECO:0000313" key="2">
    <source>
        <dbReference type="EMBL" id="RXT19477.1"/>
    </source>
</evidence>
<sequence length="370" mass="41082">MRQLNTFFQRQVAFNQKNIVAEIFMALLVVGSFFVIKIQKIADLKVETFRIQQSVQSSYLRYDARTYSKTSSEGKMLQALNRQLSGTGKINSGLLLQDDPTILNGQVELAQAQLKSYALNFAGAHGLLIPTKESVIGNLAVARKLQTDNGSPRISIKTAADYGTILFQVIAICAPFLIIYLVGDSWLIELEHTSVLKNMPVSFFDKLVAHVKASFQLAGCLFLGLPAMALLLLGLVVGFGNWSYPTAFNLMNKITTVPFWLAALLIVVYCLTLTIFFSLVAIWLNKLTGNFYATVLSIATILVLVTFSRSLPSFLYLTPIPYLNVMNIYSGRFLLNNHLPIGWLTGIGVLLIWTLAIWLILSRQGSARNE</sequence>
<dbReference type="Proteomes" id="UP000290475">
    <property type="component" value="Unassembled WGS sequence"/>
</dbReference>
<accession>A0A4Q1TMU1</accession>
<gene>
    <name evidence="2" type="ORF">BVJ53_11500</name>
</gene>
<feature type="transmembrane region" description="Helical" evidence="1">
    <location>
        <begin position="341"/>
        <end position="361"/>
    </location>
</feature>
<dbReference type="EMBL" id="MSSM01000031">
    <property type="protein sequence ID" value="RXT19477.1"/>
    <property type="molecule type" value="Genomic_DNA"/>
</dbReference>
<dbReference type="RefSeq" id="WP_129302526.1">
    <property type="nucleotide sequence ID" value="NZ_MSSM01000031.1"/>
</dbReference>
<keyword evidence="1" id="KW-0812">Transmembrane</keyword>
<proteinExistence type="predicted"/>
<feature type="transmembrane region" description="Helical" evidence="1">
    <location>
        <begin position="290"/>
        <end position="307"/>
    </location>
</feature>
<organism evidence="2 3">
    <name type="scientific">Lacticaseibacillus chiayiensis</name>
    <dbReference type="NCBI Taxonomy" id="2100821"/>
    <lineage>
        <taxon>Bacteria</taxon>
        <taxon>Bacillati</taxon>
        <taxon>Bacillota</taxon>
        <taxon>Bacilli</taxon>
        <taxon>Lactobacillales</taxon>
        <taxon>Lactobacillaceae</taxon>
        <taxon>Lacticaseibacillus</taxon>
    </lineage>
</organism>
<keyword evidence="1" id="KW-1133">Transmembrane helix</keyword>
<evidence type="ECO:0000313" key="3">
    <source>
        <dbReference type="Proteomes" id="UP000290475"/>
    </source>
</evidence>
<feature type="transmembrane region" description="Helical" evidence="1">
    <location>
        <begin position="259"/>
        <end position="284"/>
    </location>
</feature>
<feature type="transmembrane region" description="Helical" evidence="1">
    <location>
        <begin position="162"/>
        <end position="182"/>
    </location>
</feature>
<feature type="transmembrane region" description="Helical" evidence="1">
    <location>
        <begin position="215"/>
        <end position="239"/>
    </location>
</feature>
<protein>
    <submittedName>
        <fullName evidence="2">ABC transporter permease</fullName>
    </submittedName>
</protein>
<name>A0A4Q1TMU1_9LACO</name>
<comment type="caution">
    <text evidence="2">The sequence shown here is derived from an EMBL/GenBank/DDBJ whole genome shotgun (WGS) entry which is preliminary data.</text>
</comment>
<dbReference type="AlphaFoldDB" id="A0A4Q1TMU1"/>
<reference evidence="2 3" key="1">
    <citation type="submission" date="2017-01" db="EMBL/GenBank/DDBJ databases">
        <title>Lactobacillus chiayiensis sp. nov., a lactic acid bacterium isolated from compost.</title>
        <authorList>
            <person name="Huang C.-H."/>
        </authorList>
    </citation>
    <scope>NUCLEOTIDE SEQUENCE [LARGE SCALE GENOMIC DNA]</scope>
    <source>
        <strain evidence="3">chh01</strain>
    </source>
</reference>
<keyword evidence="1" id="KW-0472">Membrane</keyword>
<evidence type="ECO:0000256" key="1">
    <source>
        <dbReference type="SAM" id="Phobius"/>
    </source>
</evidence>
<feature type="transmembrane region" description="Helical" evidence="1">
    <location>
        <begin position="19"/>
        <end position="36"/>
    </location>
</feature>